<evidence type="ECO:0000313" key="5">
    <source>
        <dbReference type="EMBL" id="KAK2185736.1"/>
    </source>
</evidence>
<organism evidence="5 6">
    <name type="scientific">Ridgeia piscesae</name>
    <name type="common">Tubeworm</name>
    <dbReference type="NCBI Taxonomy" id="27915"/>
    <lineage>
        <taxon>Eukaryota</taxon>
        <taxon>Metazoa</taxon>
        <taxon>Spiralia</taxon>
        <taxon>Lophotrochozoa</taxon>
        <taxon>Annelida</taxon>
        <taxon>Polychaeta</taxon>
        <taxon>Sedentaria</taxon>
        <taxon>Canalipalpata</taxon>
        <taxon>Sabellida</taxon>
        <taxon>Siboglinidae</taxon>
        <taxon>Ridgeia</taxon>
    </lineage>
</organism>
<feature type="region of interest" description="Disordered" evidence="3">
    <location>
        <begin position="474"/>
        <end position="493"/>
    </location>
</feature>
<feature type="compositionally biased region" description="Basic and acidic residues" evidence="3">
    <location>
        <begin position="220"/>
        <end position="229"/>
    </location>
</feature>
<evidence type="ECO:0000256" key="1">
    <source>
        <dbReference type="ARBA" id="ARBA00023054"/>
    </source>
</evidence>
<feature type="domain" description="CCDC174 alpha/beta GRSR" evidence="4">
    <location>
        <begin position="12"/>
        <end position="39"/>
    </location>
</feature>
<comment type="caution">
    <text evidence="5">The sequence shown here is derived from an EMBL/GenBank/DDBJ whole genome shotgun (WGS) entry which is preliminary data.</text>
</comment>
<keyword evidence="1 2" id="KW-0175">Coiled coil</keyword>
<feature type="compositionally biased region" description="Basic and acidic residues" evidence="3">
    <location>
        <begin position="255"/>
        <end position="268"/>
    </location>
</feature>
<evidence type="ECO:0000259" key="4">
    <source>
        <dbReference type="Pfam" id="PF25449"/>
    </source>
</evidence>
<feature type="region of interest" description="Disordered" evidence="3">
    <location>
        <begin position="148"/>
        <end position="329"/>
    </location>
</feature>
<feature type="compositionally biased region" description="Basic and acidic residues" evidence="3">
    <location>
        <begin position="306"/>
        <end position="316"/>
    </location>
</feature>
<feature type="compositionally biased region" description="Acidic residues" evidence="3">
    <location>
        <begin position="165"/>
        <end position="175"/>
    </location>
</feature>
<feature type="compositionally biased region" description="Pro residues" evidence="3">
    <location>
        <begin position="586"/>
        <end position="595"/>
    </location>
</feature>
<dbReference type="EMBL" id="JAODUO010000225">
    <property type="protein sequence ID" value="KAK2185736.1"/>
    <property type="molecule type" value="Genomic_DNA"/>
</dbReference>
<dbReference type="Pfam" id="PF25449">
    <property type="entry name" value="CCDC174_GRSR"/>
    <property type="match status" value="1"/>
</dbReference>
<name>A0AAD9UDX1_RIDPI</name>
<dbReference type="AlphaFoldDB" id="A0AAD9UDX1"/>
<feature type="compositionally biased region" description="Basic residues" evidence="3">
    <location>
        <begin position="245"/>
        <end position="254"/>
    </location>
</feature>
<protein>
    <recommendedName>
        <fullName evidence="4">CCDC174 alpha/beta GRSR domain-containing protein</fullName>
    </recommendedName>
</protein>
<feature type="region of interest" description="Disordered" evidence="3">
    <location>
        <begin position="548"/>
        <end position="595"/>
    </location>
</feature>
<sequence length="595" mass="66498">MVPPSDNPDEQWVDFVDGFGRERRCLRKDLPALMKLDENIAKAGRMQVAEKGQEPELLSTDMRREMQRQKWEKEQEEMLAEQPTVHYANVQFDEIRAHGVGFYQFSKKELERQEQLKMLDQLRQQTLENREKKERMLEKRKAIMKARLAKVKQRRLHREGKPAEDEANNTDEDDWTIGPKPEKAVEPEPLTRDETLKKDAPMRDWDKGKLAVETTPNWLEEQRAEREPEFAPPQMYNETAPKSNTRGKNKRKPQSRWEGKQSWREKSAPDSVEAVIGEGISAIRAGMEGREVQDGNVSSIPLPPQSRDDGDTRESETPMGSDPETRVPPWSQMDLPAQGWGPAAVAYSDPPCMPPYTAGTALPMPPYSGGIAMPSPSYYAGYDMPPPPCRADTGIPIPPCQPDIHLPVPPYHIGIDTSVPPPNDATWMTSQAVSIPAQIDTTLQDVVTCLPGNDALGSTATGELTASSIQQPLEAAPQPAHYTSAPKKPQPKQGHYERVNMHQVPMSLPVPPIIGQEVKYPSMESVFGKTPARREEDGINYWKRQYGASQPKGGAAASKIPFPAPNIQKKTSTTGDSAIADFDLSKPPPNMKKQD</sequence>
<dbReference type="PANTHER" id="PTHR15885">
    <property type="entry name" value="COILED-COIL DOMAIN-CONTAINING PROTEIN 174"/>
    <property type="match status" value="1"/>
</dbReference>
<keyword evidence="6" id="KW-1185">Reference proteome</keyword>
<reference evidence="5" key="1">
    <citation type="journal article" date="2023" name="Mol. Biol. Evol.">
        <title>Third-Generation Sequencing Reveals the Adaptive Role of the Epigenome in Three Deep-Sea Polychaetes.</title>
        <authorList>
            <person name="Perez M."/>
            <person name="Aroh O."/>
            <person name="Sun Y."/>
            <person name="Lan Y."/>
            <person name="Juniper S.K."/>
            <person name="Young C.R."/>
            <person name="Angers B."/>
            <person name="Qian P.Y."/>
        </authorList>
    </citation>
    <scope>NUCLEOTIDE SEQUENCE</scope>
    <source>
        <strain evidence="5">R07B-5</strain>
    </source>
</reference>
<dbReference type="Pfam" id="PF13300">
    <property type="entry name" value="DUF4078"/>
    <property type="match status" value="1"/>
</dbReference>
<dbReference type="PANTHER" id="PTHR15885:SF1">
    <property type="entry name" value="COILED-COIL DOMAIN-CONTAINING PROTEIN 174"/>
    <property type="match status" value="1"/>
</dbReference>
<feature type="compositionally biased region" description="Basic and acidic residues" evidence="3">
    <location>
        <begin position="180"/>
        <end position="210"/>
    </location>
</feature>
<dbReference type="InterPro" id="IPR057464">
    <property type="entry name" value="CCDC174_GRSR"/>
</dbReference>
<feature type="compositionally biased region" description="Basic residues" evidence="3">
    <location>
        <begin position="148"/>
        <end position="158"/>
    </location>
</feature>
<feature type="coiled-coil region" evidence="2">
    <location>
        <begin position="105"/>
        <end position="139"/>
    </location>
</feature>
<proteinExistence type="predicted"/>
<evidence type="ECO:0000313" key="6">
    <source>
        <dbReference type="Proteomes" id="UP001209878"/>
    </source>
</evidence>
<dbReference type="InterPro" id="IPR025066">
    <property type="entry name" value="CCDC174-like"/>
</dbReference>
<dbReference type="GO" id="GO:0005634">
    <property type="term" value="C:nucleus"/>
    <property type="evidence" value="ECO:0007669"/>
    <property type="project" value="TreeGrafter"/>
</dbReference>
<evidence type="ECO:0000256" key="2">
    <source>
        <dbReference type="SAM" id="Coils"/>
    </source>
</evidence>
<evidence type="ECO:0000256" key="3">
    <source>
        <dbReference type="SAM" id="MobiDB-lite"/>
    </source>
</evidence>
<dbReference type="Proteomes" id="UP001209878">
    <property type="component" value="Unassembled WGS sequence"/>
</dbReference>
<gene>
    <name evidence="5" type="ORF">NP493_225g03044</name>
</gene>
<accession>A0AAD9UDX1</accession>